<keyword evidence="3" id="KW-1185">Reference proteome</keyword>
<protein>
    <submittedName>
        <fullName evidence="2">Uncharacterized protein</fullName>
    </submittedName>
</protein>
<feature type="transmembrane region" description="Helical" evidence="1">
    <location>
        <begin position="36"/>
        <end position="54"/>
    </location>
</feature>
<proteinExistence type="predicted"/>
<evidence type="ECO:0000313" key="2">
    <source>
        <dbReference type="EMBL" id="MBM6923644.1"/>
    </source>
</evidence>
<comment type="caution">
    <text evidence="2">The sequence shown here is derived from an EMBL/GenBank/DDBJ whole genome shotgun (WGS) entry which is preliminary data.</text>
</comment>
<gene>
    <name evidence="2" type="ORF">H9X81_08080</name>
</gene>
<reference evidence="2 3" key="1">
    <citation type="journal article" date="2021" name="Sci. Rep.">
        <title>The distribution of antibiotic resistance genes in chicken gut microbiota commensals.</title>
        <authorList>
            <person name="Juricova H."/>
            <person name="Matiasovicova J."/>
            <person name="Kubasova T."/>
            <person name="Cejkova D."/>
            <person name="Rychlik I."/>
        </authorList>
    </citation>
    <scope>NUCLEOTIDE SEQUENCE [LARGE SCALE GENOMIC DNA]</scope>
    <source>
        <strain evidence="2 3">An564</strain>
    </source>
</reference>
<accession>A0ABS2GPL1</accession>
<keyword evidence="1" id="KW-0812">Transmembrane</keyword>
<keyword evidence="1" id="KW-1133">Transmembrane helix</keyword>
<dbReference type="EMBL" id="JACSNR010000007">
    <property type="protein sequence ID" value="MBM6923644.1"/>
    <property type="molecule type" value="Genomic_DNA"/>
</dbReference>
<sequence length="87" mass="9640">MKQNHCPLSQNLRMAAAALTATSIMASKVFRPVIRAGVAAAVILAALIAAVVTGKKIADRRRSPWEKLTGNLRRMRPVRKTKWSIRF</sequence>
<evidence type="ECO:0000313" key="3">
    <source>
        <dbReference type="Proteomes" id="UP000724149"/>
    </source>
</evidence>
<keyword evidence="1" id="KW-0472">Membrane</keyword>
<organism evidence="2 3">
    <name type="scientific">Hydrogenoanaerobacterium saccharovorans</name>
    <dbReference type="NCBI Taxonomy" id="474960"/>
    <lineage>
        <taxon>Bacteria</taxon>
        <taxon>Bacillati</taxon>
        <taxon>Bacillota</taxon>
        <taxon>Clostridia</taxon>
        <taxon>Eubacteriales</taxon>
        <taxon>Oscillospiraceae</taxon>
        <taxon>Hydrogenoanaerobacterium</taxon>
    </lineage>
</organism>
<name>A0ABS2GPL1_9FIRM</name>
<evidence type="ECO:0000256" key="1">
    <source>
        <dbReference type="SAM" id="Phobius"/>
    </source>
</evidence>
<dbReference type="Proteomes" id="UP000724149">
    <property type="component" value="Unassembled WGS sequence"/>
</dbReference>
<dbReference type="RefSeq" id="WP_204721143.1">
    <property type="nucleotide sequence ID" value="NZ_JACSNR010000007.1"/>
</dbReference>